<dbReference type="EMBL" id="NEVL01000003">
    <property type="protein sequence ID" value="OZI35398.1"/>
    <property type="molecule type" value="Genomic_DNA"/>
</dbReference>
<organism evidence="1 2">
    <name type="scientific">Bordetella genomosp. 1</name>
    <dbReference type="NCBI Taxonomy" id="1395607"/>
    <lineage>
        <taxon>Bacteria</taxon>
        <taxon>Pseudomonadati</taxon>
        <taxon>Pseudomonadota</taxon>
        <taxon>Betaproteobacteria</taxon>
        <taxon>Burkholderiales</taxon>
        <taxon>Alcaligenaceae</taxon>
        <taxon>Bordetella</taxon>
    </lineage>
</organism>
<dbReference type="RefSeq" id="WP_094826207.1">
    <property type="nucleotide sequence ID" value="NZ_NEVL01000003.1"/>
</dbReference>
<dbReference type="AlphaFoldDB" id="A0A261SDB5"/>
<accession>A0A261SDB5</accession>
<name>A0A261SDB5_9BORD</name>
<sequence length="131" mass="14983">MLSPRTLDLLDRHCARSHAAFPEGGTLWTYTEAAHQAHTRFNDPRRTPTAGPLDMDELAIWLQAAEGEFGTLRPDPQSAAHALIDALRTDLGVDAFLWYYQNDGHIMNADLHMARLSDNRYFLLELWWSFD</sequence>
<dbReference type="OrthoDB" id="8689134at2"/>
<dbReference type="Proteomes" id="UP000217005">
    <property type="component" value="Unassembled WGS sequence"/>
</dbReference>
<proteinExistence type="predicted"/>
<evidence type="ECO:0000313" key="2">
    <source>
        <dbReference type="Proteomes" id="UP000217005"/>
    </source>
</evidence>
<comment type="caution">
    <text evidence="1">The sequence shown here is derived from an EMBL/GenBank/DDBJ whole genome shotgun (WGS) entry which is preliminary data.</text>
</comment>
<evidence type="ECO:0000313" key="1">
    <source>
        <dbReference type="EMBL" id="OZI35398.1"/>
    </source>
</evidence>
<gene>
    <name evidence="1" type="ORF">CEG14_09905</name>
</gene>
<reference evidence="1 2" key="1">
    <citation type="submission" date="2017-05" db="EMBL/GenBank/DDBJ databases">
        <title>Complete and WGS of Bordetella genogroups.</title>
        <authorList>
            <person name="Spilker T."/>
            <person name="LiPuma J."/>
        </authorList>
    </citation>
    <scope>NUCLEOTIDE SEQUENCE [LARGE SCALE GENOMIC DNA]</scope>
    <source>
        <strain evidence="1 2">AU17610</strain>
    </source>
</reference>
<protein>
    <submittedName>
        <fullName evidence="1">Uncharacterized protein</fullName>
    </submittedName>
</protein>